<dbReference type="OrthoDB" id="2427034at2759"/>
<name>A0A015NDJ5_RHIIW</name>
<evidence type="ECO:0000313" key="3">
    <source>
        <dbReference type="EMBL" id="EXX77318.1"/>
    </source>
</evidence>
<proteinExistence type="predicted"/>
<keyword evidence="4" id="KW-1185">Reference proteome</keyword>
<dbReference type="Proteomes" id="UP000022910">
    <property type="component" value="Unassembled WGS sequence"/>
</dbReference>
<dbReference type="InterPro" id="IPR052717">
    <property type="entry name" value="Vacuolar_transposase_reg"/>
</dbReference>
<dbReference type="AlphaFoldDB" id="A0A015NDJ5"/>
<dbReference type="Pfam" id="PF05699">
    <property type="entry name" value="Dimer_Tnp_hAT"/>
    <property type="match status" value="1"/>
</dbReference>
<gene>
    <name evidence="3" type="ORF">RirG_024890</name>
</gene>
<accession>A0A015NDJ5</accession>
<organism evidence="3 4">
    <name type="scientific">Rhizophagus irregularis (strain DAOM 197198w)</name>
    <name type="common">Glomus intraradices</name>
    <dbReference type="NCBI Taxonomy" id="1432141"/>
    <lineage>
        <taxon>Eukaryota</taxon>
        <taxon>Fungi</taxon>
        <taxon>Fungi incertae sedis</taxon>
        <taxon>Mucoromycota</taxon>
        <taxon>Glomeromycotina</taxon>
        <taxon>Glomeromycetes</taxon>
        <taxon>Glomerales</taxon>
        <taxon>Glomeraceae</taxon>
        <taxon>Rhizophagus</taxon>
    </lineage>
</organism>
<feature type="compositionally biased region" description="Basic residues" evidence="1">
    <location>
        <begin position="148"/>
        <end position="158"/>
    </location>
</feature>
<evidence type="ECO:0000256" key="1">
    <source>
        <dbReference type="SAM" id="MobiDB-lite"/>
    </source>
</evidence>
<dbReference type="GO" id="GO:0046983">
    <property type="term" value="F:protein dimerization activity"/>
    <property type="evidence" value="ECO:0007669"/>
    <property type="project" value="InterPro"/>
</dbReference>
<dbReference type="InterPro" id="IPR008906">
    <property type="entry name" value="HATC_C_dom"/>
</dbReference>
<feature type="domain" description="HAT C-terminal dimerisation" evidence="2">
    <location>
        <begin position="288"/>
        <end position="364"/>
    </location>
</feature>
<dbReference type="GO" id="GO:0005634">
    <property type="term" value="C:nucleus"/>
    <property type="evidence" value="ECO:0007669"/>
    <property type="project" value="TreeGrafter"/>
</dbReference>
<dbReference type="STRING" id="1432141.A0A015NDJ5"/>
<dbReference type="SUPFAM" id="SSF53098">
    <property type="entry name" value="Ribonuclease H-like"/>
    <property type="match status" value="1"/>
</dbReference>
<feature type="region of interest" description="Disordered" evidence="1">
    <location>
        <begin position="134"/>
        <end position="167"/>
    </location>
</feature>
<dbReference type="InterPro" id="IPR012337">
    <property type="entry name" value="RNaseH-like_sf"/>
</dbReference>
<dbReference type="GO" id="GO:0006357">
    <property type="term" value="P:regulation of transcription by RNA polymerase II"/>
    <property type="evidence" value="ECO:0007669"/>
    <property type="project" value="TreeGrafter"/>
</dbReference>
<evidence type="ECO:0000313" key="4">
    <source>
        <dbReference type="Proteomes" id="UP000022910"/>
    </source>
</evidence>
<sequence length="375" mass="43222">MVITLEPFETITRKISGAKYSTLSLVVPYIYILKNNFAPNEENETLEMYLNLVYGSNGEEEDSEMVSDDEYIPSENIRKRSCFGTFSGRSILDKFWTNSGVSRKCLEFVRPESVPKRDRFRMGGTRQHWQYSHRQFHYQRRGNTQNRGRGRGRGRRRGGASTSHPVEPNLDDINIVEYLQPVNTEGLLQKVRAAIYLSLDELWPVPSNIMLVATFLDPRFKNFDWCNGNDKDEAKELVQVLYNDAKKDISPRDSINSIITSSSDDDDDIFKALKGKETNVRDDDEVVLYLQQKQIRLKDDPLKWWSVNEVILPVLAQIARKYLSIPAASVPSERLFSDAGNHISARRTRLSPDLVDKMLFLKRNSDIFDIFPPLD</sequence>
<reference evidence="3 4" key="1">
    <citation type="submission" date="2014-02" db="EMBL/GenBank/DDBJ databases">
        <title>Single nucleus genome sequencing reveals high similarity among nuclei of an endomycorrhizal fungus.</title>
        <authorList>
            <person name="Lin K."/>
            <person name="Geurts R."/>
            <person name="Zhang Z."/>
            <person name="Limpens E."/>
            <person name="Saunders D.G."/>
            <person name="Mu D."/>
            <person name="Pang E."/>
            <person name="Cao H."/>
            <person name="Cha H."/>
            <person name="Lin T."/>
            <person name="Zhou Q."/>
            <person name="Shang Y."/>
            <person name="Li Y."/>
            <person name="Ivanov S."/>
            <person name="Sharma T."/>
            <person name="Velzen R.V."/>
            <person name="Ruijter N.D."/>
            <person name="Aanen D.K."/>
            <person name="Win J."/>
            <person name="Kamoun S."/>
            <person name="Bisseling T."/>
            <person name="Huang S."/>
        </authorList>
    </citation>
    <scope>NUCLEOTIDE SEQUENCE [LARGE SCALE GENOMIC DNA]</scope>
    <source>
        <strain evidence="4">DAOM197198w</strain>
    </source>
</reference>
<dbReference type="HOGENOM" id="CLU_009123_4_2_1"/>
<evidence type="ECO:0000259" key="2">
    <source>
        <dbReference type="Pfam" id="PF05699"/>
    </source>
</evidence>
<dbReference type="PANTHER" id="PTHR46169">
    <property type="entry name" value="DNA REPLICATION-RELATED ELEMENT FACTOR, ISOFORM A"/>
    <property type="match status" value="1"/>
</dbReference>
<comment type="caution">
    <text evidence="3">The sequence shown here is derived from an EMBL/GenBank/DDBJ whole genome shotgun (WGS) entry which is preliminary data.</text>
</comment>
<dbReference type="PANTHER" id="PTHR46169:SF29">
    <property type="entry name" value="DNA REPLICATION-RELATED ELEMENT FACTOR, ISOFORM A"/>
    <property type="match status" value="1"/>
</dbReference>
<protein>
    <recommendedName>
        <fullName evidence="2">HAT C-terminal dimerisation domain-containing protein</fullName>
    </recommendedName>
</protein>
<dbReference type="EMBL" id="JEMT01011565">
    <property type="protein sequence ID" value="EXX77318.1"/>
    <property type="molecule type" value="Genomic_DNA"/>
</dbReference>